<evidence type="ECO:0000256" key="4">
    <source>
        <dbReference type="ARBA" id="ARBA00022737"/>
    </source>
</evidence>
<evidence type="ECO:0008006" key="10">
    <source>
        <dbReference type="Google" id="ProtNLM"/>
    </source>
</evidence>
<gene>
    <name evidence="8" type="ORF">CYCCA115_LOCUS443</name>
</gene>
<protein>
    <recommendedName>
        <fullName evidence="10">WD repeat-containing protein 4 homolog</fullName>
    </recommendedName>
</protein>
<feature type="compositionally biased region" description="Basic residues" evidence="7">
    <location>
        <begin position="413"/>
        <end position="422"/>
    </location>
</feature>
<dbReference type="InterPro" id="IPR019775">
    <property type="entry name" value="WD40_repeat_CS"/>
</dbReference>
<accession>A0AAD2CAI1</accession>
<dbReference type="PROSITE" id="PS50082">
    <property type="entry name" value="WD_REPEATS_2"/>
    <property type="match status" value="1"/>
</dbReference>
<dbReference type="Pfam" id="PF00400">
    <property type="entry name" value="WD40"/>
    <property type="match status" value="1"/>
</dbReference>
<keyword evidence="5" id="KW-0539">Nucleus</keyword>
<dbReference type="Gene3D" id="2.130.10.10">
    <property type="entry name" value="YVTN repeat-like/Quinoprotein amine dehydrogenase"/>
    <property type="match status" value="1"/>
</dbReference>
<dbReference type="PROSITE" id="PS00678">
    <property type="entry name" value="WD_REPEATS_1"/>
    <property type="match status" value="1"/>
</dbReference>
<evidence type="ECO:0000256" key="3">
    <source>
        <dbReference type="ARBA" id="ARBA00022694"/>
    </source>
</evidence>
<dbReference type="SUPFAM" id="SSF50978">
    <property type="entry name" value="WD40 repeat-like"/>
    <property type="match status" value="1"/>
</dbReference>
<proteinExistence type="predicted"/>
<evidence type="ECO:0000313" key="8">
    <source>
        <dbReference type="EMBL" id="CAJ1905935.1"/>
    </source>
</evidence>
<dbReference type="PANTHER" id="PTHR16288">
    <property type="entry name" value="WD40 REPEAT PROTEIN 4"/>
    <property type="match status" value="1"/>
</dbReference>
<comment type="subcellular location">
    <subcellularLocation>
        <location evidence="1">Nucleus</location>
    </subcellularLocation>
</comment>
<evidence type="ECO:0000256" key="6">
    <source>
        <dbReference type="PROSITE-ProRule" id="PRU00221"/>
    </source>
</evidence>
<feature type="region of interest" description="Disordered" evidence="7">
    <location>
        <begin position="34"/>
        <end position="67"/>
    </location>
</feature>
<organism evidence="8 9">
    <name type="scientific">Cylindrotheca closterium</name>
    <dbReference type="NCBI Taxonomy" id="2856"/>
    <lineage>
        <taxon>Eukaryota</taxon>
        <taxon>Sar</taxon>
        <taxon>Stramenopiles</taxon>
        <taxon>Ochrophyta</taxon>
        <taxon>Bacillariophyta</taxon>
        <taxon>Bacillariophyceae</taxon>
        <taxon>Bacillariophycidae</taxon>
        <taxon>Bacillariales</taxon>
        <taxon>Bacillariaceae</taxon>
        <taxon>Cylindrotheca</taxon>
    </lineage>
</organism>
<sequence length="431" mass="47408">MKQLLSTCGDYHLVGLDKTAFIFSITSSSTACELSLPPPADKQQQEGGGDPNQIKSEDPDEVQSVDLHQSATDADEYWCAVSRGDKRIAIYQWNAASQAKDKKLDAKLVYSASKRAVHMCFATVPSSSKADSGEGGTLCLVAGDLAGDAYAYSLTTQKSKLLLGHTASMLTGVAVQGNRILTADRDEKVRVSRFPQTYLIEGYLLGHTKYITSIDTLVLENSSKLHLVATCGADSTIRLWNLETLEQLSEIECPKDEKDDSSLIPIKIALHPKGTMAAVIYDKSDRFDVYSIESSSSDGAKTANLVGHLHTTKCATPLLSVLFKDADTLLTLQKEPNYLIAFEVTDSSLTLMEDATSTICQKASELSITLPEAILERDNWGNIKLEKLNETRGPASEDAPWNRFERVGIAKERQKRHKKRKLEKKDVEKKE</sequence>
<keyword evidence="4" id="KW-0677">Repeat</keyword>
<dbReference type="InterPro" id="IPR036322">
    <property type="entry name" value="WD40_repeat_dom_sf"/>
</dbReference>
<keyword evidence="2 6" id="KW-0853">WD repeat</keyword>
<evidence type="ECO:0000256" key="2">
    <source>
        <dbReference type="ARBA" id="ARBA00022574"/>
    </source>
</evidence>
<evidence type="ECO:0000256" key="1">
    <source>
        <dbReference type="ARBA" id="ARBA00004123"/>
    </source>
</evidence>
<keyword evidence="3" id="KW-0819">tRNA processing</keyword>
<feature type="region of interest" description="Disordered" evidence="7">
    <location>
        <begin position="412"/>
        <end position="431"/>
    </location>
</feature>
<evidence type="ECO:0000256" key="7">
    <source>
        <dbReference type="SAM" id="MobiDB-lite"/>
    </source>
</evidence>
<dbReference type="GO" id="GO:0043527">
    <property type="term" value="C:tRNA methyltransferase complex"/>
    <property type="evidence" value="ECO:0007669"/>
    <property type="project" value="TreeGrafter"/>
</dbReference>
<feature type="repeat" description="WD" evidence="6">
    <location>
        <begin position="227"/>
        <end position="250"/>
    </location>
</feature>
<dbReference type="EMBL" id="CAKOGP040000001">
    <property type="protein sequence ID" value="CAJ1905935.1"/>
    <property type="molecule type" value="Genomic_DNA"/>
</dbReference>
<dbReference type="GO" id="GO:0005829">
    <property type="term" value="C:cytosol"/>
    <property type="evidence" value="ECO:0007669"/>
    <property type="project" value="TreeGrafter"/>
</dbReference>
<dbReference type="PANTHER" id="PTHR16288:SF0">
    <property type="entry name" value="TRNA (GUANINE-N(7)-)-METHYLTRANSFERASE NON-CATALYTIC SUBUNIT WDR4"/>
    <property type="match status" value="1"/>
</dbReference>
<name>A0AAD2CAI1_9STRA</name>
<dbReference type="Proteomes" id="UP001295423">
    <property type="component" value="Unassembled WGS sequence"/>
</dbReference>
<dbReference type="GO" id="GO:0005634">
    <property type="term" value="C:nucleus"/>
    <property type="evidence" value="ECO:0007669"/>
    <property type="project" value="UniProtKB-SubCell"/>
</dbReference>
<dbReference type="GO" id="GO:0006400">
    <property type="term" value="P:tRNA modification"/>
    <property type="evidence" value="ECO:0007669"/>
    <property type="project" value="TreeGrafter"/>
</dbReference>
<dbReference type="InterPro" id="IPR015943">
    <property type="entry name" value="WD40/YVTN_repeat-like_dom_sf"/>
</dbReference>
<keyword evidence="9" id="KW-1185">Reference proteome</keyword>
<dbReference type="AlphaFoldDB" id="A0AAD2CAI1"/>
<evidence type="ECO:0000313" key="9">
    <source>
        <dbReference type="Proteomes" id="UP001295423"/>
    </source>
</evidence>
<comment type="caution">
    <text evidence="8">The sequence shown here is derived from an EMBL/GenBank/DDBJ whole genome shotgun (WGS) entry which is preliminary data.</text>
</comment>
<dbReference type="GO" id="GO:0036265">
    <property type="term" value="P:RNA (guanine-N7)-methylation"/>
    <property type="evidence" value="ECO:0007669"/>
    <property type="project" value="InterPro"/>
</dbReference>
<evidence type="ECO:0000256" key="5">
    <source>
        <dbReference type="ARBA" id="ARBA00023242"/>
    </source>
</evidence>
<reference evidence="8" key="1">
    <citation type="submission" date="2023-08" db="EMBL/GenBank/DDBJ databases">
        <authorList>
            <person name="Audoor S."/>
            <person name="Bilcke G."/>
        </authorList>
    </citation>
    <scope>NUCLEOTIDE SEQUENCE</scope>
</reference>
<dbReference type="PROSITE" id="PS51257">
    <property type="entry name" value="PROKAR_LIPOPROTEIN"/>
    <property type="match status" value="1"/>
</dbReference>
<dbReference type="InterPro" id="IPR028884">
    <property type="entry name" value="Trm82"/>
</dbReference>
<dbReference type="InterPro" id="IPR001680">
    <property type="entry name" value="WD40_rpt"/>
</dbReference>